<reference evidence="1 2" key="1">
    <citation type="submission" date="2020-06" db="EMBL/GenBank/DDBJ databases">
        <title>Transcriptomic and genomic resources for Thalictrum thalictroides and T. hernandezii: Facilitating candidate gene discovery in an emerging model plant lineage.</title>
        <authorList>
            <person name="Arias T."/>
            <person name="Riano-Pachon D.M."/>
            <person name="Di Stilio V.S."/>
        </authorList>
    </citation>
    <scope>NUCLEOTIDE SEQUENCE [LARGE SCALE GENOMIC DNA]</scope>
    <source>
        <strain evidence="2">cv. WT478/WT964</strain>
        <tissue evidence="1">Leaves</tissue>
    </source>
</reference>
<proteinExistence type="predicted"/>
<protein>
    <submittedName>
        <fullName evidence="1">Atp-dependent 6-phosphofructokinase</fullName>
    </submittedName>
</protein>
<dbReference type="AlphaFoldDB" id="A0A7J6V9L6"/>
<dbReference type="PANTHER" id="PTHR32011">
    <property type="entry name" value="OS08G0472400 PROTEIN"/>
    <property type="match status" value="1"/>
</dbReference>
<dbReference type="GO" id="GO:0016301">
    <property type="term" value="F:kinase activity"/>
    <property type="evidence" value="ECO:0007669"/>
    <property type="project" value="UniProtKB-KW"/>
</dbReference>
<keyword evidence="2" id="KW-1185">Reference proteome</keyword>
<name>A0A7J6V9L6_THATH</name>
<evidence type="ECO:0000313" key="1">
    <source>
        <dbReference type="EMBL" id="KAF5181663.1"/>
    </source>
</evidence>
<dbReference type="EMBL" id="JABWDY010035903">
    <property type="protein sequence ID" value="KAF5181663.1"/>
    <property type="molecule type" value="Genomic_DNA"/>
</dbReference>
<keyword evidence="1" id="KW-0418">Kinase</keyword>
<keyword evidence="1" id="KW-0808">Transferase</keyword>
<feature type="non-terminal residue" evidence="1">
    <location>
        <position position="1"/>
    </location>
</feature>
<dbReference type="PANTHER" id="PTHR32011:SF6">
    <property type="entry name" value="KNR4_SMI1-LIKE DOMAIN-CONTAINING PROTEIN"/>
    <property type="match status" value="1"/>
</dbReference>
<dbReference type="OrthoDB" id="1921190at2759"/>
<gene>
    <name evidence="1" type="ORF">FRX31_028750</name>
</gene>
<comment type="caution">
    <text evidence="1">The sequence shown here is derived from an EMBL/GenBank/DDBJ whole genome shotgun (WGS) entry which is preliminary data.</text>
</comment>
<sequence>YAKNVIDHLKSCKVAVTEGLSSEEFTSIESSFNFKFPPDLRSILSEGLPVGPGFPNWRSSSIQQLEILINLPVWGILKEISKKNFWCDSWGNEPEERDEALGIANKFLNNSPILVPIYKYCYICSIPNLAGNPVFYIHKGDLRYLGFDVAGFFQQIEFRSKNVVIRPVRVKTTTSNHHPSSIKAPAWAAKTARRIEFWSDMVEFGKCGNTSNNGNATNGKWRRVLGLSDFFEEISWKLKDGGWNDEEVKEMIVTEENDEVKKRVVRLKDKKSVAWHVKFLSLSLLRAGWSKEDVVYSFGFGEDDDGVVLPDVNTDSSLMNVQDTNSNSLQAHLMLLPP</sequence>
<evidence type="ECO:0000313" key="2">
    <source>
        <dbReference type="Proteomes" id="UP000554482"/>
    </source>
</evidence>
<accession>A0A7J6V9L6</accession>
<organism evidence="1 2">
    <name type="scientific">Thalictrum thalictroides</name>
    <name type="common">Rue-anemone</name>
    <name type="synonym">Anemone thalictroides</name>
    <dbReference type="NCBI Taxonomy" id="46969"/>
    <lineage>
        <taxon>Eukaryota</taxon>
        <taxon>Viridiplantae</taxon>
        <taxon>Streptophyta</taxon>
        <taxon>Embryophyta</taxon>
        <taxon>Tracheophyta</taxon>
        <taxon>Spermatophyta</taxon>
        <taxon>Magnoliopsida</taxon>
        <taxon>Ranunculales</taxon>
        <taxon>Ranunculaceae</taxon>
        <taxon>Thalictroideae</taxon>
        <taxon>Thalictrum</taxon>
    </lineage>
</organism>
<dbReference type="Proteomes" id="UP000554482">
    <property type="component" value="Unassembled WGS sequence"/>
</dbReference>